<name>A0A396S4M9_9SPHN</name>
<evidence type="ECO:0000313" key="3">
    <source>
        <dbReference type="Proteomes" id="UP000266693"/>
    </source>
</evidence>
<feature type="region of interest" description="Disordered" evidence="1">
    <location>
        <begin position="1"/>
        <end position="25"/>
    </location>
</feature>
<organism evidence="2 3">
    <name type="scientific">Sphingomonas gilva</name>
    <dbReference type="NCBI Taxonomy" id="2305907"/>
    <lineage>
        <taxon>Bacteria</taxon>
        <taxon>Pseudomonadati</taxon>
        <taxon>Pseudomonadota</taxon>
        <taxon>Alphaproteobacteria</taxon>
        <taxon>Sphingomonadales</taxon>
        <taxon>Sphingomonadaceae</taxon>
        <taxon>Sphingomonas</taxon>
    </lineage>
</organism>
<feature type="compositionally biased region" description="Basic and acidic residues" evidence="1">
    <location>
        <begin position="1"/>
        <end position="19"/>
    </location>
</feature>
<reference evidence="2 3" key="1">
    <citation type="submission" date="2018-08" db="EMBL/GenBank/DDBJ databases">
        <title>The multiple taxonomic identification of Sphingomonas gilva.</title>
        <authorList>
            <person name="Zhu D."/>
            <person name="Zheng S."/>
        </authorList>
    </citation>
    <scope>NUCLEOTIDE SEQUENCE [LARGE SCALE GENOMIC DNA]</scope>
    <source>
        <strain evidence="2 3">ZDH117</strain>
    </source>
</reference>
<dbReference type="Pfam" id="PF05258">
    <property type="entry name" value="DciA"/>
    <property type="match status" value="1"/>
</dbReference>
<dbReference type="Proteomes" id="UP000266693">
    <property type="component" value="Unassembled WGS sequence"/>
</dbReference>
<dbReference type="AlphaFoldDB" id="A0A396S4M9"/>
<dbReference type="InterPro" id="IPR010593">
    <property type="entry name" value="DUF1159"/>
</dbReference>
<evidence type="ECO:0000313" key="2">
    <source>
        <dbReference type="EMBL" id="RHW18385.1"/>
    </source>
</evidence>
<dbReference type="PIRSF" id="PIRSF032064">
    <property type="entry name" value="UCP032064"/>
    <property type="match status" value="1"/>
</dbReference>
<protein>
    <submittedName>
        <fullName evidence="2">DUF721 domain-containing protein</fullName>
    </submittedName>
</protein>
<gene>
    <name evidence="2" type="ORF">D1610_07980</name>
</gene>
<keyword evidence="3" id="KW-1185">Reference proteome</keyword>
<dbReference type="EMBL" id="QWLV01000002">
    <property type="protein sequence ID" value="RHW18385.1"/>
    <property type="molecule type" value="Genomic_DNA"/>
</dbReference>
<accession>A0A396S4M9</accession>
<dbReference type="InterPro" id="IPR007922">
    <property type="entry name" value="DciA-like"/>
</dbReference>
<dbReference type="OrthoDB" id="7160947at2"/>
<evidence type="ECO:0000256" key="1">
    <source>
        <dbReference type="SAM" id="MobiDB-lite"/>
    </source>
</evidence>
<comment type="caution">
    <text evidence="2">The sequence shown here is derived from an EMBL/GenBank/DDBJ whole genome shotgun (WGS) entry which is preliminary data.</text>
</comment>
<sequence length="180" mass="19321">MGRRMSERRRPAKPQDRPRGGPAKSVAELVPAIGGAAFRKFGFVQSAIVSRWGEIVGERYAAISQPESLRFPHGRKGEGVLSVVVSGAHAAIMQHVAPEIMERTNRFFGYPAVARVAIRQGQVERRAKPVPRPAPAPIPVELGESLRDIADPELKAVLSALASSVAAAEARPIPVLGKVK</sequence>
<proteinExistence type="predicted"/>